<evidence type="ECO:0000313" key="2">
    <source>
        <dbReference type="EMBL" id="GBM18918.1"/>
    </source>
</evidence>
<dbReference type="EMBL" id="BGPR01243818">
    <property type="protein sequence ID" value="GBM19053.1"/>
    <property type="molecule type" value="Genomic_DNA"/>
</dbReference>
<protein>
    <submittedName>
        <fullName evidence="4">Uncharacterized protein</fullName>
    </submittedName>
</protein>
<organism evidence="4 5">
    <name type="scientific">Araneus ventricosus</name>
    <name type="common">Orbweaver spider</name>
    <name type="synonym">Epeira ventricosa</name>
    <dbReference type="NCBI Taxonomy" id="182803"/>
    <lineage>
        <taxon>Eukaryota</taxon>
        <taxon>Metazoa</taxon>
        <taxon>Ecdysozoa</taxon>
        <taxon>Arthropoda</taxon>
        <taxon>Chelicerata</taxon>
        <taxon>Arachnida</taxon>
        <taxon>Araneae</taxon>
        <taxon>Araneomorphae</taxon>
        <taxon>Entelegynae</taxon>
        <taxon>Araneoidea</taxon>
        <taxon>Araneidae</taxon>
        <taxon>Araneus</taxon>
    </lineage>
</organism>
<dbReference type="EMBL" id="BGPR01243751">
    <property type="protein sequence ID" value="GBM18816.1"/>
    <property type="molecule type" value="Genomic_DNA"/>
</dbReference>
<dbReference type="EMBL" id="BGPR01243784">
    <property type="protein sequence ID" value="GBM18926.1"/>
    <property type="molecule type" value="Genomic_DNA"/>
</dbReference>
<evidence type="ECO:0000313" key="1">
    <source>
        <dbReference type="EMBL" id="GBM18816.1"/>
    </source>
</evidence>
<evidence type="ECO:0000313" key="3">
    <source>
        <dbReference type="EMBL" id="GBM18926.1"/>
    </source>
</evidence>
<gene>
    <name evidence="1" type="ORF">AVEN_10804_1</name>
    <name evidence="4" type="ORF">AVEN_179063_1</name>
    <name evidence="2" type="ORF">AVEN_91356_1</name>
    <name evidence="3" type="ORF">AVEN_92706_1</name>
</gene>
<name>A0A4Y2DQE1_ARAVE</name>
<reference evidence="4 5" key="1">
    <citation type="journal article" date="2019" name="Sci. Rep.">
        <title>Orb-weaving spider Araneus ventricosus genome elucidates the spidroin gene catalogue.</title>
        <authorList>
            <person name="Kono N."/>
            <person name="Nakamura H."/>
            <person name="Ohtoshi R."/>
            <person name="Moran D.A.P."/>
            <person name="Shinohara A."/>
            <person name="Yoshida Y."/>
            <person name="Fujiwara M."/>
            <person name="Mori M."/>
            <person name="Tomita M."/>
            <person name="Arakawa K."/>
        </authorList>
    </citation>
    <scope>NUCLEOTIDE SEQUENCE [LARGE SCALE GENOMIC DNA]</scope>
</reference>
<proteinExistence type="predicted"/>
<sequence length="98" mass="10944">MKLNIFVSVSCGAVAVINIKNSGKMNVKYSPAFTTEVALGLCSTEAFELVFASKSCNFFNKFLRECIINQVIFDKKGVKKPRNAEQDLTPELKVTYQQ</sequence>
<comment type="caution">
    <text evidence="4">The sequence shown here is derived from an EMBL/GenBank/DDBJ whole genome shotgun (WGS) entry which is preliminary data.</text>
</comment>
<dbReference type="EMBL" id="BGPR01243782">
    <property type="protein sequence ID" value="GBM18918.1"/>
    <property type="molecule type" value="Genomic_DNA"/>
</dbReference>
<dbReference type="AlphaFoldDB" id="A0A4Y2DQE1"/>
<evidence type="ECO:0000313" key="5">
    <source>
        <dbReference type="Proteomes" id="UP000499080"/>
    </source>
</evidence>
<evidence type="ECO:0000313" key="4">
    <source>
        <dbReference type="EMBL" id="GBM19053.1"/>
    </source>
</evidence>
<dbReference type="Proteomes" id="UP000499080">
    <property type="component" value="Unassembled WGS sequence"/>
</dbReference>
<accession>A0A4Y2DQE1</accession>
<keyword evidence="5" id="KW-1185">Reference proteome</keyword>